<evidence type="ECO:0000256" key="4">
    <source>
        <dbReference type="ARBA" id="ARBA00023163"/>
    </source>
</evidence>
<dbReference type="CDD" id="cd05466">
    <property type="entry name" value="PBP2_LTTR_substrate"/>
    <property type="match status" value="1"/>
</dbReference>
<dbReference type="SUPFAM" id="SSF53850">
    <property type="entry name" value="Periplasmic binding protein-like II"/>
    <property type="match status" value="1"/>
</dbReference>
<comment type="similarity">
    <text evidence="1">Belongs to the LysR transcriptional regulatory family.</text>
</comment>
<dbReference type="PANTHER" id="PTHR30419">
    <property type="entry name" value="HTH-TYPE TRANSCRIPTIONAL REGULATOR YBHD"/>
    <property type="match status" value="1"/>
</dbReference>
<dbReference type="InterPro" id="IPR050950">
    <property type="entry name" value="HTH-type_LysR_regulators"/>
</dbReference>
<dbReference type="PROSITE" id="PS50931">
    <property type="entry name" value="HTH_LYSR"/>
    <property type="match status" value="1"/>
</dbReference>
<dbReference type="RefSeq" id="WP_087020338.1">
    <property type="nucleotide sequence ID" value="NZ_NHOC01000007.1"/>
</dbReference>
<dbReference type="PRINTS" id="PR00039">
    <property type="entry name" value="HTHLYSR"/>
</dbReference>
<evidence type="ECO:0000256" key="1">
    <source>
        <dbReference type="ARBA" id="ARBA00009437"/>
    </source>
</evidence>
<comment type="caution">
    <text evidence="6">The sequence shown here is derived from an EMBL/GenBank/DDBJ whole genome shotgun (WGS) entry which is preliminary data.</text>
</comment>
<dbReference type="EMBL" id="NHOC01000007">
    <property type="protein sequence ID" value="OUM20212.1"/>
    <property type="molecule type" value="Genomic_DNA"/>
</dbReference>
<protein>
    <recommendedName>
        <fullName evidence="5">HTH lysR-type domain-containing protein</fullName>
    </recommendedName>
</protein>
<dbReference type="InterPro" id="IPR036388">
    <property type="entry name" value="WH-like_DNA-bd_sf"/>
</dbReference>
<evidence type="ECO:0000313" key="6">
    <source>
        <dbReference type="EMBL" id="OUM20212.1"/>
    </source>
</evidence>
<dbReference type="Gene3D" id="1.10.10.10">
    <property type="entry name" value="Winged helix-like DNA-binding domain superfamily/Winged helix DNA-binding domain"/>
    <property type="match status" value="1"/>
</dbReference>
<dbReference type="Gene3D" id="3.40.190.290">
    <property type="match status" value="1"/>
</dbReference>
<keyword evidence="7" id="KW-1185">Reference proteome</keyword>
<proteinExistence type="inferred from homology"/>
<dbReference type="InterPro" id="IPR005119">
    <property type="entry name" value="LysR_subst-bd"/>
</dbReference>
<dbReference type="Pfam" id="PF03466">
    <property type="entry name" value="LysR_substrate"/>
    <property type="match status" value="1"/>
</dbReference>
<dbReference type="OrthoDB" id="1652954at2"/>
<evidence type="ECO:0000313" key="7">
    <source>
        <dbReference type="Proteomes" id="UP000194903"/>
    </source>
</evidence>
<gene>
    <name evidence="6" type="ORF">CBW42_09190</name>
</gene>
<dbReference type="AlphaFoldDB" id="A0A252F3A5"/>
<evidence type="ECO:0000256" key="3">
    <source>
        <dbReference type="ARBA" id="ARBA00023125"/>
    </source>
</evidence>
<reference evidence="6 7" key="1">
    <citation type="submission" date="2017-05" db="EMBL/GenBank/DDBJ databases">
        <title>Butyricicoccus porcorum sp. nov. a butyrate-producing bacterium from the swine intestinal tract.</title>
        <authorList>
            <person name="Trachsel J."/>
            <person name="Humphrey S."/>
            <person name="Allen H.K."/>
        </authorList>
    </citation>
    <scope>NUCLEOTIDE SEQUENCE [LARGE SCALE GENOMIC DNA]</scope>
    <source>
        <strain evidence="6">BB10</strain>
    </source>
</reference>
<sequence>MDSYSLICFTKLYQLGSIHKAADELYISPQSMSKRLQRLEEELGQTLFDRSPSGLTPTPHAHQLAYSANIILNEYERVRAVFSGQTSDSTCTLHIASTYGVPKRLSLAFIQDFYRENPSIHLDLVEYPEYPIFDMLDEGKIDFAFLPEPIDIVKYEIEYCFSHRYCLVVNKAHPLADRDCVEYRDLNGIPLAIKGRDYSFYPVNMTKFSRGGLTPQILLEISDDSLIVEAARQNWCAGITADFFAEQYADDNVAVIPFCDDSFTRNVFLVRRKNQEMSAAEKRFWTFTTGWIQKNMEDSGR</sequence>
<dbReference type="InterPro" id="IPR036390">
    <property type="entry name" value="WH_DNA-bd_sf"/>
</dbReference>
<name>A0A252F3A5_9FIRM</name>
<dbReference type="SUPFAM" id="SSF46785">
    <property type="entry name" value="Winged helix' DNA-binding domain"/>
    <property type="match status" value="1"/>
</dbReference>
<keyword evidence="2" id="KW-0805">Transcription regulation</keyword>
<dbReference type="PANTHER" id="PTHR30419:SF28">
    <property type="entry name" value="HTH-TYPE TRANSCRIPTIONAL REGULATOR BSDA"/>
    <property type="match status" value="1"/>
</dbReference>
<dbReference type="InterPro" id="IPR000847">
    <property type="entry name" value="LysR_HTH_N"/>
</dbReference>
<evidence type="ECO:0000256" key="2">
    <source>
        <dbReference type="ARBA" id="ARBA00023015"/>
    </source>
</evidence>
<organism evidence="6 7">
    <name type="scientific">Butyricicoccus porcorum</name>
    <dbReference type="NCBI Taxonomy" id="1945634"/>
    <lineage>
        <taxon>Bacteria</taxon>
        <taxon>Bacillati</taxon>
        <taxon>Bacillota</taxon>
        <taxon>Clostridia</taxon>
        <taxon>Eubacteriales</taxon>
        <taxon>Butyricicoccaceae</taxon>
        <taxon>Butyricicoccus</taxon>
    </lineage>
</organism>
<dbReference type="GO" id="GO:0003700">
    <property type="term" value="F:DNA-binding transcription factor activity"/>
    <property type="evidence" value="ECO:0007669"/>
    <property type="project" value="InterPro"/>
</dbReference>
<accession>A0A252F3A5</accession>
<keyword evidence="4" id="KW-0804">Transcription</keyword>
<dbReference type="GO" id="GO:0005829">
    <property type="term" value="C:cytosol"/>
    <property type="evidence" value="ECO:0007669"/>
    <property type="project" value="TreeGrafter"/>
</dbReference>
<evidence type="ECO:0000259" key="5">
    <source>
        <dbReference type="PROSITE" id="PS50931"/>
    </source>
</evidence>
<keyword evidence="3" id="KW-0238">DNA-binding</keyword>
<dbReference type="Pfam" id="PF00126">
    <property type="entry name" value="HTH_1"/>
    <property type="match status" value="1"/>
</dbReference>
<feature type="domain" description="HTH lysR-type" evidence="5">
    <location>
        <begin position="1"/>
        <end position="58"/>
    </location>
</feature>
<dbReference type="Proteomes" id="UP000194903">
    <property type="component" value="Unassembled WGS sequence"/>
</dbReference>
<dbReference type="GO" id="GO:0003677">
    <property type="term" value="F:DNA binding"/>
    <property type="evidence" value="ECO:0007669"/>
    <property type="project" value="UniProtKB-KW"/>
</dbReference>